<feature type="transmembrane region" description="Helical" evidence="1">
    <location>
        <begin position="12"/>
        <end position="34"/>
    </location>
</feature>
<feature type="transmembrane region" description="Helical" evidence="1">
    <location>
        <begin position="317"/>
        <end position="337"/>
    </location>
</feature>
<evidence type="ECO:0000259" key="2">
    <source>
        <dbReference type="Pfam" id="PF13632"/>
    </source>
</evidence>
<reference evidence="3" key="1">
    <citation type="journal article" date="2014" name="Int. J. Syst. Evol. Microbiol.">
        <title>Complete genome sequence of Corynebacterium casei LMG S-19264T (=DSM 44701T), isolated from a smear-ripened cheese.</title>
        <authorList>
            <consortium name="US DOE Joint Genome Institute (JGI-PGF)"/>
            <person name="Walter F."/>
            <person name="Albersmeier A."/>
            <person name="Kalinowski J."/>
            <person name="Ruckert C."/>
        </authorList>
    </citation>
    <scope>NUCLEOTIDE SEQUENCE</scope>
    <source>
        <strain evidence="3">JCM 14265</strain>
    </source>
</reference>
<dbReference type="InterPro" id="IPR001173">
    <property type="entry name" value="Glyco_trans_2-like"/>
</dbReference>
<feature type="transmembrane region" description="Helical" evidence="1">
    <location>
        <begin position="287"/>
        <end position="311"/>
    </location>
</feature>
<name>A0AAV3SSJ3_9EURY</name>
<evidence type="ECO:0000313" key="5">
    <source>
        <dbReference type="Proteomes" id="UP001501425"/>
    </source>
</evidence>
<keyword evidence="6" id="KW-1185">Reference proteome</keyword>
<dbReference type="Proteomes" id="UP001567571">
    <property type="component" value="Unassembled WGS sequence"/>
</dbReference>
<protein>
    <submittedName>
        <fullName evidence="4">Glycosyltransferase family 2 protein</fullName>
    </submittedName>
</protein>
<sequence length="390" mass="44506">MSTSLGVSQLGAFPVVDIVVTILLWSVLSLYLAGDLYWTYEVIRYGLFYSSPTREYGARDAQVRILTIDNEAVVRNTVARLPDEFDEPYVIAEKPIDVPNCHVRVVPEEFESEATNKGRAIEWARQTISCDREFVFYLDEDSHVLEFEGFPDADIIQFNEFPRRTSSIITYLCEINRIGFQFEQTAFSRVKIPLYAWGGGLAIRKSVEDEITWDYPTVIEDTAFLWRAFTELDREVSFEYIPDRISNQAPPSIREMFSQRRRWIAGSRENNHILSLDRVLMYGIRDLSWSVTGIVPVFVIIGFLPGVSVFFADIYRVAALGLFAFMYIWILVGIYRYRPSLPFAIAVLVLAPVTTMLHSVGALWGLIDPPDTFDVTAKATEDSFDGDASR</sequence>
<keyword evidence="1" id="KW-1133">Transmembrane helix</keyword>
<dbReference type="SUPFAM" id="SSF53448">
    <property type="entry name" value="Nucleotide-diphospho-sugar transferases"/>
    <property type="match status" value="1"/>
</dbReference>
<dbReference type="InterPro" id="IPR027389">
    <property type="entry name" value="B_mannosylTrfase_Bre-3/Egh"/>
</dbReference>
<dbReference type="GO" id="GO:0005737">
    <property type="term" value="C:cytoplasm"/>
    <property type="evidence" value="ECO:0007669"/>
    <property type="project" value="TreeGrafter"/>
</dbReference>
<dbReference type="Pfam" id="PF13632">
    <property type="entry name" value="Glyco_trans_2_3"/>
    <property type="match status" value="1"/>
</dbReference>
<evidence type="ECO:0000313" key="4">
    <source>
        <dbReference type="EMBL" id="MEZ3168479.1"/>
    </source>
</evidence>
<evidence type="ECO:0000313" key="6">
    <source>
        <dbReference type="Proteomes" id="UP001567571"/>
    </source>
</evidence>
<reference evidence="4 6" key="3">
    <citation type="submission" date="2024-06" db="EMBL/GenBank/DDBJ databases">
        <title>Halorubrum miltondacostae sp. nov., a potential PHA producer isolated from an inland solar saltern in Rio Maior, Portugal.</title>
        <authorList>
            <person name="Albuquerque L."/>
            <person name="Viver T."/>
            <person name="Barroso C."/>
            <person name="Claudino R."/>
            <person name="Galvan M."/>
            <person name="Simoes G."/>
            <person name="Lobo Da Cunha A."/>
            <person name="Egas C."/>
        </authorList>
    </citation>
    <scope>NUCLEOTIDE SEQUENCE [LARGE SCALE GENOMIC DNA]</scope>
    <source>
        <strain evidence="4 6">DSM 18646</strain>
    </source>
</reference>
<feature type="transmembrane region" description="Helical" evidence="1">
    <location>
        <begin position="344"/>
        <end position="367"/>
    </location>
</feature>
<reference evidence="3" key="2">
    <citation type="submission" date="2023-12" db="EMBL/GenBank/DDBJ databases">
        <authorList>
            <person name="Sun Q."/>
            <person name="Inoue M."/>
        </authorList>
    </citation>
    <scope>NUCLEOTIDE SEQUENCE</scope>
    <source>
        <strain evidence="3">JCM 14265</strain>
    </source>
</reference>
<dbReference type="EMBL" id="BAAADQ010000006">
    <property type="protein sequence ID" value="GAA0540783.1"/>
    <property type="molecule type" value="Genomic_DNA"/>
</dbReference>
<dbReference type="AlphaFoldDB" id="A0AAV3SSJ3"/>
<dbReference type="GO" id="GO:0019187">
    <property type="term" value="F:beta-1,4-mannosyltransferase activity"/>
    <property type="evidence" value="ECO:0007669"/>
    <property type="project" value="InterPro"/>
</dbReference>
<dbReference type="PANTHER" id="PTHR16779:SF1">
    <property type="entry name" value="BETA-1,4-MANNOSYLTRANSFERASE EGH"/>
    <property type="match status" value="1"/>
</dbReference>
<evidence type="ECO:0000313" key="3">
    <source>
        <dbReference type="EMBL" id="GAA0540783.1"/>
    </source>
</evidence>
<feature type="domain" description="Glycosyltransferase 2-like" evidence="2">
    <location>
        <begin position="135"/>
        <end position="327"/>
    </location>
</feature>
<dbReference type="Proteomes" id="UP001501425">
    <property type="component" value="Unassembled WGS sequence"/>
</dbReference>
<accession>A0AAV3SSJ3</accession>
<dbReference type="EMBL" id="JBEDNW010000008">
    <property type="protein sequence ID" value="MEZ3168479.1"/>
    <property type="molecule type" value="Genomic_DNA"/>
</dbReference>
<keyword evidence="1" id="KW-0812">Transmembrane</keyword>
<keyword evidence="1" id="KW-0472">Membrane</keyword>
<dbReference type="InterPro" id="IPR029044">
    <property type="entry name" value="Nucleotide-diphossugar_trans"/>
</dbReference>
<comment type="caution">
    <text evidence="3">The sequence shown here is derived from an EMBL/GenBank/DDBJ whole genome shotgun (WGS) entry which is preliminary data.</text>
</comment>
<organism evidence="3 5">
    <name type="scientific">Halorubrum ejinorense</name>
    <dbReference type="NCBI Taxonomy" id="425309"/>
    <lineage>
        <taxon>Archaea</taxon>
        <taxon>Methanobacteriati</taxon>
        <taxon>Methanobacteriota</taxon>
        <taxon>Stenosarchaea group</taxon>
        <taxon>Halobacteria</taxon>
        <taxon>Halobacteriales</taxon>
        <taxon>Haloferacaceae</taxon>
        <taxon>Halorubrum</taxon>
    </lineage>
</organism>
<gene>
    <name evidence="4" type="ORF">ABNG02_14230</name>
    <name evidence="3" type="ORF">GCM10008994_14830</name>
</gene>
<evidence type="ECO:0000256" key="1">
    <source>
        <dbReference type="SAM" id="Phobius"/>
    </source>
</evidence>
<dbReference type="RefSeq" id="WP_343777943.1">
    <property type="nucleotide sequence ID" value="NZ_BAAADQ010000006.1"/>
</dbReference>
<proteinExistence type="predicted"/>
<dbReference type="PANTHER" id="PTHR16779">
    <property type="entry name" value="BETA-1,4-MANNOSYLTRANSFERASE EGH"/>
    <property type="match status" value="1"/>
</dbReference>